<dbReference type="GeneID" id="19165585"/>
<evidence type="ECO:0000313" key="1">
    <source>
        <dbReference type="EMBL" id="EXJ92895.1"/>
    </source>
</evidence>
<reference evidence="1 2" key="1">
    <citation type="submission" date="2013-03" db="EMBL/GenBank/DDBJ databases">
        <title>The Genome Sequence of Capronia epimyces CBS 606.96.</title>
        <authorList>
            <consortium name="The Broad Institute Genomics Platform"/>
            <person name="Cuomo C."/>
            <person name="de Hoog S."/>
            <person name="Gorbushina A."/>
            <person name="Walker B."/>
            <person name="Young S.K."/>
            <person name="Zeng Q."/>
            <person name="Gargeya S."/>
            <person name="Fitzgerald M."/>
            <person name="Haas B."/>
            <person name="Abouelleil A."/>
            <person name="Allen A.W."/>
            <person name="Alvarado L."/>
            <person name="Arachchi H.M."/>
            <person name="Berlin A.M."/>
            <person name="Chapman S.B."/>
            <person name="Gainer-Dewar J."/>
            <person name="Goldberg J."/>
            <person name="Griggs A."/>
            <person name="Gujja S."/>
            <person name="Hansen M."/>
            <person name="Howarth C."/>
            <person name="Imamovic A."/>
            <person name="Ireland A."/>
            <person name="Larimer J."/>
            <person name="McCowan C."/>
            <person name="Murphy C."/>
            <person name="Pearson M."/>
            <person name="Poon T.W."/>
            <person name="Priest M."/>
            <person name="Roberts A."/>
            <person name="Saif S."/>
            <person name="Shea T."/>
            <person name="Sisk P."/>
            <person name="Sykes S."/>
            <person name="Wortman J."/>
            <person name="Nusbaum C."/>
            <person name="Birren B."/>
        </authorList>
    </citation>
    <scope>NUCLEOTIDE SEQUENCE [LARGE SCALE GENOMIC DNA]</scope>
    <source>
        <strain evidence="1 2">CBS 606.96</strain>
    </source>
</reference>
<protein>
    <submittedName>
        <fullName evidence="1">Uncharacterized protein</fullName>
    </submittedName>
</protein>
<gene>
    <name evidence="1" type="ORF">A1O3_01449</name>
</gene>
<dbReference type="Proteomes" id="UP000019478">
    <property type="component" value="Unassembled WGS sequence"/>
</dbReference>
<comment type="caution">
    <text evidence="1">The sequence shown here is derived from an EMBL/GenBank/DDBJ whole genome shotgun (WGS) entry which is preliminary data.</text>
</comment>
<dbReference type="EMBL" id="AMGY01000001">
    <property type="protein sequence ID" value="EXJ92895.1"/>
    <property type="molecule type" value="Genomic_DNA"/>
</dbReference>
<accession>W9YTB7</accession>
<evidence type="ECO:0000313" key="2">
    <source>
        <dbReference type="Proteomes" id="UP000019478"/>
    </source>
</evidence>
<name>W9YTB7_9EURO</name>
<organism evidence="1 2">
    <name type="scientific">Capronia epimyces CBS 606.96</name>
    <dbReference type="NCBI Taxonomy" id="1182542"/>
    <lineage>
        <taxon>Eukaryota</taxon>
        <taxon>Fungi</taxon>
        <taxon>Dikarya</taxon>
        <taxon>Ascomycota</taxon>
        <taxon>Pezizomycotina</taxon>
        <taxon>Eurotiomycetes</taxon>
        <taxon>Chaetothyriomycetidae</taxon>
        <taxon>Chaetothyriales</taxon>
        <taxon>Herpotrichiellaceae</taxon>
        <taxon>Capronia</taxon>
    </lineage>
</organism>
<keyword evidence="2" id="KW-1185">Reference proteome</keyword>
<dbReference type="RefSeq" id="XP_007729785.1">
    <property type="nucleotide sequence ID" value="XM_007731595.1"/>
</dbReference>
<proteinExistence type="predicted"/>
<dbReference type="AlphaFoldDB" id="W9YTB7"/>
<sequence length="141" mass="16366">MISHLDTEIGTALATATNLKRVAEFALSIGQAKEDTINQYQVFHRLRSRLSSSYRTHKEYKETVSSKGLEDQDPKTRNNYTLLEKVLSEWDEELKKLERYTQSGGQEEEILATELELLVVLLYKTRNQPLRTLGWNDPRTH</sequence>
<dbReference type="HOGENOM" id="CLU_1825056_0_0_1"/>